<protein>
    <submittedName>
        <fullName evidence="1">THO complex subunit 6</fullName>
    </submittedName>
</protein>
<dbReference type="Ensembl" id="ENSOART00020041526.2">
    <property type="protein sequence ID" value="ENSOARP00020034484.2"/>
    <property type="gene ID" value="ENSOARG00020026388.2"/>
</dbReference>
<accession>A0AC11CRJ5</accession>
<sequence length="477" mass="52834">MWRGREFINKRIFNFKWFGECHDPSLTSQSWRGGVSHRGGGGEALTHPFSMPEPSLPGPGRLRPFSREVLEEKSGIQHPSLPSLPQRGWVPDEAFIHSAIFIQFSAGRGWPPFPCSCPFHLRALCPLLRGGPGAQRPGLEEKQGSWSLPMEVFQALQRLHMTIFSQSVSPCGKFLAAGNNYGQIAIFSLSAALSSEAKEESKKPMVTFHAHDGPVYSMVSTDRHLLSAGDGEVKAWLWAEILKKGCKELWRRQPPYRTSLEVPEINALLLVPKENLLILAGGDCQLHAMDLETGTFMWALRGHTDYIHCLALRERSPEVLSGGEDGAVRLWDLRTAKEVQTVEVYKHEECSRPHNGRWIGCLATDSDWMVCGGGPALTLWHLRSSTPTTVFPMRAPQKHVTFYQDLILSAGQGRCVNQWQLSGELKAQVPGSSPGLLSLSLNQQPAAPECKVLTAAGNSCRVDVFTNLGYRAFSLSF</sequence>
<name>A0AC11CRJ5_SHEEP</name>
<evidence type="ECO:0000313" key="1">
    <source>
        <dbReference type="Ensembl" id="ENSOARP00020034484.2"/>
    </source>
</evidence>
<organism evidence="1">
    <name type="scientific">Ovis aries</name>
    <name type="common">Sheep</name>
    <dbReference type="NCBI Taxonomy" id="9940"/>
    <lineage>
        <taxon>Eukaryota</taxon>
        <taxon>Metazoa</taxon>
        <taxon>Chordata</taxon>
        <taxon>Craniata</taxon>
        <taxon>Vertebrata</taxon>
        <taxon>Euteleostomi</taxon>
        <taxon>Mammalia</taxon>
        <taxon>Eutheria</taxon>
        <taxon>Laurasiatheria</taxon>
        <taxon>Artiodactyla</taxon>
        <taxon>Ruminantia</taxon>
        <taxon>Pecora</taxon>
        <taxon>Bovidae</taxon>
        <taxon>Caprinae</taxon>
        <taxon>Ovis</taxon>
    </lineage>
</organism>
<proteinExistence type="predicted"/>
<reference evidence="1" key="2">
    <citation type="submission" date="2025-08" db="UniProtKB">
        <authorList>
            <consortium name="Ensembl"/>
        </authorList>
    </citation>
    <scope>IDENTIFICATION</scope>
</reference>
<reference evidence="1" key="1">
    <citation type="submission" date="2020-11" db="EMBL/GenBank/DDBJ databases">
        <authorList>
            <person name="Davenport K.M."/>
            <person name="Bickhart D.M."/>
            <person name="Smith T.P.L."/>
            <person name="Murdoch B.M."/>
            <person name="Rosen B.D."/>
        </authorList>
    </citation>
    <scope>NUCLEOTIDE SEQUENCE [LARGE SCALE GENOMIC DNA]</scope>
    <source>
        <strain evidence="1">OAR_USU_Benz2616</strain>
    </source>
</reference>
<reference evidence="1" key="3">
    <citation type="submission" date="2025-09" db="UniProtKB">
        <authorList>
            <consortium name="Ensembl"/>
        </authorList>
    </citation>
    <scope>IDENTIFICATION</scope>
</reference>
<gene>
    <name evidence="1" type="primary">THOC6</name>
</gene>